<keyword evidence="1" id="KW-0472">Membrane</keyword>
<sequence length="161" mass="18472">MHLRSPKPRESLMTLLVGSSVMLALWTAYLAWRLPIRYHANHWDVAWVGFDIAQILMLLGTAWAAWQRRLIIILFAICAAMLFVTDAWFDIVTATGSDFTRSIISALLIEIPSALVLFYVARRAVQNVTNEWWQALFQRDAPPPSRLTMREFESPRVTPVD</sequence>
<gene>
    <name evidence="2" type="ORF">UFOPK2958_00874</name>
</gene>
<accession>A0A6J6WT78</accession>
<reference evidence="2" key="1">
    <citation type="submission" date="2020-05" db="EMBL/GenBank/DDBJ databases">
        <authorList>
            <person name="Chiriac C."/>
            <person name="Salcher M."/>
            <person name="Ghai R."/>
            <person name="Kavagutti S V."/>
        </authorList>
    </citation>
    <scope>NUCLEOTIDE SEQUENCE</scope>
</reference>
<evidence type="ECO:0000256" key="1">
    <source>
        <dbReference type="SAM" id="Phobius"/>
    </source>
</evidence>
<feature type="transmembrane region" description="Helical" evidence="1">
    <location>
        <begin position="103"/>
        <end position="121"/>
    </location>
</feature>
<feature type="transmembrane region" description="Helical" evidence="1">
    <location>
        <begin position="12"/>
        <end position="32"/>
    </location>
</feature>
<dbReference type="EMBL" id="CAFAAB010000093">
    <property type="protein sequence ID" value="CAB4786745.1"/>
    <property type="molecule type" value="Genomic_DNA"/>
</dbReference>
<organism evidence="2">
    <name type="scientific">freshwater metagenome</name>
    <dbReference type="NCBI Taxonomy" id="449393"/>
    <lineage>
        <taxon>unclassified sequences</taxon>
        <taxon>metagenomes</taxon>
        <taxon>ecological metagenomes</taxon>
    </lineage>
</organism>
<proteinExistence type="predicted"/>
<keyword evidence="1" id="KW-1133">Transmembrane helix</keyword>
<keyword evidence="1" id="KW-0812">Transmembrane</keyword>
<feature type="transmembrane region" description="Helical" evidence="1">
    <location>
        <begin position="44"/>
        <end position="63"/>
    </location>
</feature>
<evidence type="ECO:0000313" key="2">
    <source>
        <dbReference type="EMBL" id="CAB4786745.1"/>
    </source>
</evidence>
<protein>
    <submittedName>
        <fullName evidence="2">Unannotated protein</fullName>
    </submittedName>
</protein>
<name>A0A6J6WT78_9ZZZZ</name>
<feature type="transmembrane region" description="Helical" evidence="1">
    <location>
        <begin position="70"/>
        <end position="91"/>
    </location>
</feature>
<dbReference type="AlphaFoldDB" id="A0A6J6WT78"/>